<protein>
    <submittedName>
        <fullName evidence="1">Uncharacterized protein</fullName>
    </submittedName>
</protein>
<proteinExistence type="predicted"/>
<gene>
    <name evidence="1" type="ORF">L2E82_38619</name>
</gene>
<dbReference type="EMBL" id="CM042015">
    <property type="protein sequence ID" value="KAI3708978.1"/>
    <property type="molecule type" value="Genomic_DNA"/>
</dbReference>
<comment type="caution">
    <text evidence="1">The sequence shown here is derived from an EMBL/GenBank/DDBJ whole genome shotgun (WGS) entry which is preliminary data.</text>
</comment>
<dbReference type="Proteomes" id="UP001055811">
    <property type="component" value="Linkage Group LG07"/>
</dbReference>
<sequence length="319" mass="36038">MMMMSRIERVACLVYDRVARDDPADCLEEMDFDLIPMMSSLLVSSPVDSRISHQHALQRCIDHAKLWLSKSEQQIDSNSDVTYADVRELLRKMMASDYFKKAPQKEAPAVQATAALAVDDLLSLIYFGSLFDVKSESELESMMRTRKNERDCCLAYDRVADDAAADFLEERDLDLIAMMSSLLISGFLAPTTSHQQVLQRCIDHAKLWLSKSEQRIDSNSDVTYADVREKLTKIMASDYFKEASDKQKDQQEAENSIEIPVHEEPIEPQTEDNKEQQVHRRPYQNQRGGGRSGVGGGGRRGYSNGRGGRSGSRGRQGRT</sequence>
<reference evidence="1 2" key="2">
    <citation type="journal article" date="2022" name="Mol. Ecol. Resour.">
        <title>The genomes of chicory, endive, great burdock and yacon provide insights into Asteraceae paleo-polyploidization history and plant inulin production.</title>
        <authorList>
            <person name="Fan W."/>
            <person name="Wang S."/>
            <person name="Wang H."/>
            <person name="Wang A."/>
            <person name="Jiang F."/>
            <person name="Liu H."/>
            <person name="Zhao H."/>
            <person name="Xu D."/>
            <person name="Zhang Y."/>
        </authorList>
    </citation>
    <scope>NUCLEOTIDE SEQUENCE [LARGE SCALE GENOMIC DNA]</scope>
    <source>
        <strain evidence="2">cv. Punajuju</strain>
        <tissue evidence="1">Leaves</tissue>
    </source>
</reference>
<name>A0ACB9AHY8_CICIN</name>
<organism evidence="1 2">
    <name type="scientific">Cichorium intybus</name>
    <name type="common">Chicory</name>
    <dbReference type="NCBI Taxonomy" id="13427"/>
    <lineage>
        <taxon>Eukaryota</taxon>
        <taxon>Viridiplantae</taxon>
        <taxon>Streptophyta</taxon>
        <taxon>Embryophyta</taxon>
        <taxon>Tracheophyta</taxon>
        <taxon>Spermatophyta</taxon>
        <taxon>Magnoliopsida</taxon>
        <taxon>eudicotyledons</taxon>
        <taxon>Gunneridae</taxon>
        <taxon>Pentapetalae</taxon>
        <taxon>asterids</taxon>
        <taxon>campanulids</taxon>
        <taxon>Asterales</taxon>
        <taxon>Asteraceae</taxon>
        <taxon>Cichorioideae</taxon>
        <taxon>Cichorieae</taxon>
        <taxon>Cichoriinae</taxon>
        <taxon>Cichorium</taxon>
    </lineage>
</organism>
<keyword evidence="2" id="KW-1185">Reference proteome</keyword>
<evidence type="ECO:0000313" key="1">
    <source>
        <dbReference type="EMBL" id="KAI3708978.1"/>
    </source>
</evidence>
<evidence type="ECO:0000313" key="2">
    <source>
        <dbReference type="Proteomes" id="UP001055811"/>
    </source>
</evidence>
<accession>A0ACB9AHY8</accession>
<reference evidence="2" key="1">
    <citation type="journal article" date="2022" name="Mol. Ecol. Resour.">
        <title>The genomes of chicory, endive, great burdock and yacon provide insights into Asteraceae palaeo-polyploidization history and plant inulin production.</title>
        <authorList>
            <person name="Fan W."/>
            <person name="Wang S."/>
            <person name="Wang H."/>
            <person name="Wang A."/>
            <person name="Jiang F."/>
            <person name="Liu H."/>
            <person name="Zhao H."/>
            <person name="Xu D."/>
            <person name="Zhang Y."/>
        </authorList>
    </citation>
    <scope>NUCLEOTIDE SEQUENCE [LARGE SCALE GENOMIC DNA]</scope>
    <source>
        <strain evidence="2">cv. Punajuju</strain>
    </source>
</reference>